<organism evidence="3">
    <name type="scientific">bioreactor metagenome</name>
    <dbReference type="NCBI Taxonomy" id="1076179"/>
    <lineage>
        <taxon>unclassified sequences</taxon>
        <taxon>metagenomes</taxon>
        <taxon>ecological metagenomes</taxon>
    </lineage>
</organism>
<dbReference type="GO" id="GO:0004559">
    <property type="term" value="F:alpha-mannosidase activity"/>
    <property type="evidence" value="ECO:0007669"/>
    <property type="project" value="InterPro"/>
</dbReference>
<sequence>MLLVFHTRVLWNEDRKLFQTSFPVNVFADSAIYDIQYGFVRRPMHTNTSWDFAKFETPAHRYVDVSEHAAGAAVLNDCKYAYTVRNSEIILSLLRSARYPDYDADRGEQEFSYGFLPHENSLEDSGVIEESAQFNRPPAIFCGFDASSATALITGIESDGGISLEVVKHGERKNALVLRFAETRGRKSCGRVRFHCPADITETDLLEWEERDIAANTTVLELNLSPFELKTFLVYSRG</sequence>
<reference evidence="3" key="1">
    <citation type="submission" date="2019-08" db="EMBL/GenBank/DDBJ databases">
        <authorList>
            <person name="Kucharzyk K."/>
            <person name="Murdoch R.W."/>
            <person name="Higgins S."/>
            <person name="Loffler F."/>
        </authorList>
    </citation>
    <scope>NUCLEOTIDE SEQUENCE</scope>
</reference>
<dbReference type="PANTHER" id="PTHR46017">
    <property type="entry name" value="ALPHA-MANNOSIDASE 2C1"/>
    <property type="match status" value="1"/>
</dbReference>
<protein>
    <recommendedName>
        <fullName evidence="4">Glycosyl hydrolases family 38 C-terminal beta sandwich domain-containing protein</fullName>
    </recommendedName>
</protein>
<dbReference type="EMBL" id="VSSQ01051103">
    <property type="protein sequence ID" value="MPN05191.1"/>
    <property type="molecule type" value="Genomic_DNA"/>
</dbReference>
<feature type="domain" description="Glycosyl hydrolases family 38 C-terminal" evidence="2">
    <location>
        <begin position="162"/>
        <end position="232"/>
    </location>
</feature>
<gene>
    <name evidence="3" type="ORF">SDC9_152441</name>
</gene>
<name>A0A645ET26_9ZZZZ</name>
<dbReference type="InterPro" id="IPR041147">
    <property type="entry name" value="GH38_C"/>
</dbReference>
<dbReference type="PANTHER" id="PTHR46017:SF1">
    <property type="entry name" value="ALPHA-MANNOSIDASE 2C1"/>
    <property type="match status" value="1"/>
</dbReference>
<dbReference type="GO" id="GO:0009313">
    <property type="term" value="P:oligosaccharide catabolic process"/>
    <property type="evidence" value="ECO:0007669"/>
    <property type="project" value="TreeGrafter"/>
</dbReference>
<dbReference type="Gene3D" id="2.70.98.30">
    <property type="entry name" value="Golgi alpha-mannosidase II, domain 4"/>
    <property type="match status" value="1"/>
</dbReference>
<evidence type="ECO:0000313" key="3">
    <source>
        <dbReference type="EMBL" id="MPN05191.1"/>
    </source>
</evidence>
<evidence type="ECO:0008006" key="4">
    <source>
        <dbReference type="Google" id="ProtNLM"/>
    </source>
</evidence>
<feature type="domain" description="Glycosyl hydrolase family 38 C-terminal" evidence="1">
    <location>
        <begin position="4"/>
        <end position="102"/>
    </location>
</feature>
<evidence type="ECO:0000259" key="2">
    <source>
        <dbReference type="Pfam" id="PF17677"/>
    </source>
</evidence>
<comment type="caution">
    <text evidence="3">The sequence shown here is derived from an EMBL/GenBank/DDBJ whole genome shotgun (WGS) entry which is preliminary data.</text>
</comment>
<accession>A0A645ET26</accession>
<dbReference type="InterPro" id="IPR011682">
    <property type="entry name" value="Glyco_hydro_38_C"/>
</dbReference>
<proteinExistence type="predicted"/>
<dbReference type="GO" id="GO:0006013">
    <property type="term" value="P:mannose metabolic process"/>
    <property type="evidence" value="ECO:0007669"/>
    <property type="project" value="InterPro"/>
</dbReference>
<dbReference type="InterPro" id="IPR011013">
    <property type="entry name" value="Gal_mutarotase_sf_dom"/>
</dbReference>
<dbReference type="GO" id="GO:0030246">
    <property type="term" value="F:carbohydrate binding"/>
    <property type="evidence" value="ECO:0007669"/>
    <property type="project" value="InterPro"/>
</dbReference>
<dbReference type="AlphaFoldDB" id="A0A645ET26"/>
<dbReference type="Pfam" id="PF17677">
    <property type="entry name" value="Glyco_hydro38C2"/>
    <property type="match status" value="1"/>
</dbReference>
<dbReference type="Pfam" id="PF07748">
    <property type="entry name" value="Glyco_hydro_38C"/>
    <property type="match status" value="1"/>
</dbReference>
<evidence type="ECO:0000259" key="1">
    <source>
        <dbReference type="Pfam" id="PF07748"/>
    </source>
</evidence>
<dbReference type="SUPFAM" id="SSF74650">
    <property type="entry name" value="Galactose mutarotase-like"/>
    <property type="match status" value="1"/>
</dbReference>